<feature type="compositionally biased region" description="Polar residues" evidence="1">
    <location>
        <begin position="237"/>
        <end position="246"/>
    </location>
</feature>
<protein>
    <submittedName>
        <fullName evidence="2">Uncharacterized protein</fullName>
    </submittedName>
</protein>
<keyword evidence="3" id="KW-1185">Reference proteome</keyword>
<feature type="region of interest" description="Disordered" evidence="1">
    <location>
        <begin position="142"/>
        <end position="173"/>
    </location>
</feature>
<feature type="region of interest" description="Disordered" evidence="1">
    <location>
        <begin position="208"/>
        <end position="268"/>
    </location>
</feature>
<gene>
    <name evidence="2" type="ORF">ALC60_00578</name>
</gene>
<evidence type="ECO:0000313" key="2">
    <source>
        <dbReference type="EMBL" id="KYQ60172.1"/>
    </source>
</evidence>
<name>A0A151XID8_9HYME</name>
<dbReference type="AlphaFoldDB" id="A0A151XID8"/>
<accession>A0A151XID8</accession>
<feature type="compositionally biased region" description="Basic and acidic residues" evidence="1">
    <location>
        <begin position="74"/>
        <end position="95"/>
    </location>
</feature>
<evidence type="ECO:0000256" key="1">
    <source>
        <dbReference type="SAM" id="MobiDB-lite"/>
    </source>
</evidence>
<dbReference type="Proteomes" id="UP000075809">
    <property type="component" value="Unassembled WGS sequence"/>
</dbReference>
<feature type="region of interest" description="Disordered" evidence="1">
    <location>
        <begin position="1"/>
        <end position="106"/>
    </location>
</feature>
<proteinExistence type="predicted"/>
<sequence length="268" mass="29992">MLTSRGNEASKGRPRRRRPAGERAAVEEKIAKRKNRSKSERQQTGLTRWPSGISPAKSVPRSGDSGSTHRRYSREREGEAGPTDERGVENGEVGRLRTSGKGTRIEPDKVAMEAGRRRGDACATVRVETKCTGIHVYIGGTRDAEGSQRRQRKARDERREGGRDGGKKRGREARQGEILTLEMRELPRVCGVRNFLTIYIDDGVARGEKGVRERERELKGMRSTNEENDREWKSNREGSGTASEGRSGTEQRNRNPTLDGSQHETHGM</sequence>
<dbReference type="EMBL" id="KQ982080">
    <property type="protein sequence ID" value="KYQ60172.1"/>
    <property type="molecule type" value="Genomic_DNA"/>
</dbReference>
<evidence type="ECO:0000313" key="3">
    <source>
        <dbReference type="Proteomes" id="UP000075809"/>
    </source>
</evidence>
<organism evidence="2 3">
    <name type="scientific">Mycetomoellerius zeteki</name>
    <dbReference type="NCBI Taxonomy" id="64791"/>
    <lineage>
        <taxon>Eukaryota</taxon>
        <taxon>Metazoa</taxon>
        <taxon>Ecdysozoa</taxon>
        <taxon>Arthropoda</taxon>
        <taxon>Hexapoda</taxon>
        <taxon>Insecta</taxon>
        <taxon>Pterygota</taxon>
        <taxon>Neoptera</taxon>
        <taxon>Endopterygota</taxon>
        <taxon>Hymenoptera</taxon>
        <taxon>Apocrita</taxon>
        <taxon>Aculeata</taxon>
        <taxon>Formicoidea</taxon>
        <taxon>Formicidae</taxon>
        <taxon>Myrmicinae</taxon>
        <taxon>Mycetomoellerius</taxon>
    </lineage>
</organism>
<feature type="compositionally biased region" description="Basic and acidic residues" evidence="1">
    <location>
        <begin position="208"/>
        <end position="236"/>
    </location>
</feature>
<feature type="compositionally biased region" description="Basic and acidic residues" evidence="1">
    <location>
        <begin position="19"/>
        <end position="30"/>
    </location>
</feature>
<reference evidence="2 3" key="1">
    <citation type="submission" date="2015-09" db="EMBL/GenBank/DDBJ databases">
        <title>Trachymyrmex zeteki WGS genome.</title>
        <authorList>
            <person name="Nygaard S."/>
            <person name="Hu H."/>
            <person name="Boomsma J."/>
            <person name="Zhang G."/>
        </authorList>
    </citation>
    <scope>NUCLEOTIDE SEQUENCE [LARGE SCALE GENOMIC DNA]</scope>
    <source>
        <strain evidence="2">Tzet28-1</strain>
        <tissue evidence="2">Whole body</tissue>
    </source>
</reference>